<evidence type="ECO:0000313" key="1">
    <source>
        <dbReference type="EMBL" id="KAI4303411.1"/>
    </source>
</evidence>
<accession>A0ACB9L2B7</accession>
<keyword evidence="2" id="KW-1185">Reference proteome</keyword>
<name>A0ACB9L2B7_9MYRT</name>
<organism evidence="1 2">
    <name type="scientific">Melastoma candidum</name>
    <dbReference type="NCBI Taxonomy" id="119954"/>
    <lineage>
        <taxon>Eukaryota</taxon>
        <taxon>Viridiplantae</taxon>
        <taxon>Streptophyta</taxon>
        <taxon>Embryophyta</taxon>
        <taxon>Tracheophyta</taxon>
        <taxon>Spermatophyta</taxon>
        <taxon>Magnoliopsida</taxon>
        <taxon>eudicotyledons</taxon>
        <taxon>Gunneridae</taxon>
        <taxon>Pentapetalae</taxon>
        <taxon>rosids</taxon>
        <taxon>malvids</taxon>
        <taxon>Myrtales</taxon>
        <taxon>Melastomataceae</taxon>
        <taxon>Melastomatoideae</taxon>
        <taxon>Melastomateae</taxon>
        <taxon>Melastoma</taxon>
    </lineage>
</organism>
<comment type="caution">
    <text evidence="1">The sequence shown here is derived from an EMBL/GenBank/DDBJ whole genome shotgun (WGS) entry which is preliminary data.</text>
</comment>
<dbReference type="EMBL" id="CM042891">
    <property type="protein sequence ID" value="KAI4303411.1"/>
    <property type="molecule type" value="Genomic_DNA"/>
</dbReference>
<sequence>MDNHEAWPDPPPGLLPNGLLPGEAASVIQALDSERWSKAEERTAELITCIQPNQPSEERRNAVANYVQRLIMKCFPCQVFTFGSVPLKTYLPDGDIDLTAFSKNQALKETWAHQVRDILESEERNENAEFQVKEVQYIQAEVKIIKCLVENIVVDISFNQLGGLCTLCFLEEVDNLINRNHLFKRSIILIKAWCYYESRILGAHHGLISTYALETLVLYIFHVFNDFAGPLEVLYRFLEFFSKFDWDNYCVSLWGPVPISSLPDVTAEPPRKDGGDLLLSKVFLDACSTVYAVFPSGQENQGLPFVSKHFNVIDPLRVNNNLGRSVSRGNFFRIRSAFAFGAKKLARLINCPKEDLLFEINEFFMNTWDRHGCGHRPDAPRNDLWLLRPSNEEHVHRSEGIRPNSSSRSETSSGHEVPDAQSAIIVCQQLYNPLESTNRSGDASVLSRVQTQKIYSNANNARLSDQTRQEVLSKQATVDKDQRSSRPDHDTQGRYLFARTHSSPELTHSYGELPSLGRRIRGTESGKNHASRMESSRKKNVESDLNKQDIVVLTDDTGSARQVPSQRAINKASDSVSSSNSYCDDDSRSGLLGEDFFSASGTRERHDEHDLVNAVSSSQVHAFNGQVHMPLNLSAGHLPMNIFSMGYPQRNAAGVAQNVPVMEAPWGTNVPLPPGLISPSFSHYFPTIKLASAPEDSMQHGEQSFGSADSIYGEVDADYWHDQDRGSAGGFDIENGEFRNFEPDSLQQATSTSYGSLPLRVGTSGSYTRLNRKPGKESRVSNREDQEDVLQYQGSREDEAYMDERPTNSRSMRSTRGSSFRSKTTSESSWDGAAAKTSKSSREKRGRKVSNSAGLFTSHGKGKSLSDQSSAQADDEIRDLNVVSSVETESVDRGSETQSLASGPIQTHQLTGFEPSQASGSESMMPFSPVLLGPGSRQRPMDNSRLLFYPTGPPVPFVAMWPFPYFSGESGGSEASSSHFGGEEGIENSDNPQNFVSSDGLDNTEASNTPNSEGAALSVEPSEHKSDILNSDFASHWHNLQYGRFCQTSRDSSPLIYPSPGVLSPIYLQGRVPWDGTGRPLSSNMNVLAYGPRIVPVAPMQPVSNGPASIYHVDEMPRYRSGTGTYLPNLKVSTRDRQTSGNRRGNYSYDRGEQHADREGNWNTGPKSRIRSNNRSQAEKTTSRIDRIAGGESQNDRTWGSYRHGSFTSYPSQNNPIRASTSQGVPANMSYGMYPLTAMNSNMVPSNGPIPSMVMLYPYDQHGNYSSSSEQLEFGSFGARSFPGVNEVPQLSEGHQSHNTVEERRLHVVPATMSSPDQPSSPHVMR</sequence>
<gene>
    <name evidence="1" type="ORF">MLD38_039045</name>
</gene>
<reference evidence="2" key="1">
    <citation type="journal article" date="2023" name="Front. Plant Sci.">
        <title>Chromosomal-level genome assembly of Melastoma candidum provides insights into trichome evolution.</title>
        <authorList>
            <person name="Zhong Y."/>
            <person name="Wu W."/>
            <person name="Sun C."/>
            <person name="Zou P."/>
            <person name="Liu Y."/>
            <person name="Dai S."/>
            <person name="Zhou R."/>
        </authorList>
    </citation>
    <scope>NUCLEOTIDE SEQUENCE [LARGE SCALE GENOMIC DNA]</scope>
</reference>
<protein>
    <submittedName>
        <fullName evidence="1">Uncharacterized protein</fullName>
    </submittedName>
</protein>
<evidence type="ECO:0000313" key="2">
    <source>
        <dbReference type="Proteomes" id="UP001057402"/>
    </source>
</evidence>
<dbReference type="Proteomes" id="UP001057402">
    <property type="component" value="Chromosome 12"/>
</dbReference>
<proteinExistence type="predicted"/>